<proteinExistence type="predicted"/>
<dbReference type="Proteomes" id="UP000887580">
    <property type="component" value="Unplaced"/>
</dbReference>
<dbReference type="WBParaSite" id="PS1159_v2.g1802.t1">
    <property type="protein sequence ID" value="PS1159_v2.g1802.t1"/>
    <property type="gene ID" value="PS1159_v2.g1802"/>
</dbReference>
<name>A0AC35FKF1_9BILA</name>
<protein>
    <submittedName>
        <fullName evidence="2">RRM domain-containing protein</fullName>
    </submittedName>
</protein>
<organism evidence="1 2">
    <name type="scientific">Panagrolaimus sp. PS1159</name>
    <dbReference type="NCBI Taxonomy" id="55785"/>
    <lineage>
        <taxon>Eukaryota</taxon>
        <taxon>Metazoa</taxon>
        <taxon>Ecdysozoa</taxon>
        <taxon>Nematoda</taxon>
        <taxon>Chromadorea</taxon>
        <taxon>Rhabditida</taxon>
        <taxon>Tylenchina</taxon>
        <taxon>Panagrolaimomorpha</taxon>
        <taxon>Panagrolaimoidea</taxon>
        <taxon>Panagrolaimidae</taxon>
        <taxon>Panagrolaimus</taxon>
    </lineage>
</organism>
<reference evidence="2" key="1">
    <citation type="submission" date="2022-11" db="UniProtKB">
        <authorList>
            <consortium name="WormBaseParasite"/>
        </authorList>
    </citation>
    <scope>IDENTIFICATION</scope>
</reference>
<sequence length="179" mass="20567">MSVVLENSNLVRPTRLYYEECCVIIYGIPIVGPKYIEKLKTVLAKLFSAIHPPVSTFIPTDKDGKIKGYCFVEYETPAQTNAAAKVFYRHDTLSAYVLFAMRDLKEPEANWTPSTKNSYIDTFWIQSPTYMNQFAIEDQTGIKGYVFWNSKGQDPYIVSEDANRLNWSEFIFKWSPSGT</sequence>
<evidence type="ECO:0000313" key="2">
    <source>
        <dbReference type="WBParaSite" id="PS1159_v2.g1802.t1"/>
    </source>
</evidence>
<accession>A0AC35FKF1</accession>
<evidence type="ECO:0000313" key="1">
    <source>
        <dbReference type="Proteomes" id="UP000887580"/>
    </source>
</evidence>